<dbReference type="Pfam" id="PF00903">
    <property type="entry name" value="Glyoxalase"/>
    <property type="match status" value="1"/>
</dbReference>
<dbReference type="PANTHER" id="PTHR33993:SF14">
    <property type="entry name" value="GB|AAF24581.1"/>
    <property type="match status" value="1"/>
</dbReference>
<reference evidence="2 3" key="1">
    <citation type="submission" date="2019-02" db="EMBL/GenBank/DDBJ databases">
        <title>Deep-cultivation of Planctomycetes and their phenomic and genomic characterization uncovers novel biology.</title>
        <authorList>
            <person name="Wiegand S."/>
            <person name="Jogler M."/>
            <person name="Boedeker C."/>
            <person name="Pinto D."/>
            <person name="Vollmers J."/>
            <person name="Rivas-Marin E."/>
            <person name="Kohn T."/>
            <person name="Peeters S.H."/>
            <person name="Heuer A."/>
            <person name="Rast P."/>
            <person name="Oberbeckmann S."/>
            <person name="Bunk B."/>
            <person name="Jeske O."/>
            <person name="Meyerdierks A."/>
            <person name="Storesund J.E."/>
            <person name="Kallscheuer N."/>
            <person name="Luecker S."/>
            <person name="Lage O.M."/>
            <person name="Pohl T."/>
            <person name="Merkel B.J."/>
            <person name="Hornburger P."/>
            <person name="Mueller R.-W."/>
            <person name="Bruemmer F."/>
            <person name="Labrenz M."/>
            <person name="Spormann A.M."/>
            <person name="Op den Camp H."/>
            <person name="Overmann J."/>
            <person name="Amann R."/>
            <person name="Jetten M.S.M."/>
            <person name="Mascher T."/>
            <person name="Medema M.H."/>
            <person name="Devos D.P."/>
            <person name="Kaster A.-K."/>
            <person name="Ovreas L."/>
            <person name="Rohde M."/>
            <person name="Galperin M.Y."/>
            <person name="Jogler C."/>
        </authorList>
    </citation>
    <scope>NUCLEOTIDE SEQUENCE [LARGE SCALE GENOMIC DNA]</scope>
    <source>
        <strain evidence="2 3">Pla163</strain>
    </source>
</reference>
<dbReference type="PANTHER" id="PTHR33993">
    <property type="entry name" value="GLYOXALASE-RELATED"/>
    <property type="match status" value="1"/>
</dbReference>
<name>A0A518CX10_9BACT</name>
<dbReference type="Proteomes" id="UP000319342">
    <property type="component" value="Chromosome"/>
</dbReference>
<protein>
    <submittedName>
        <fullName evidence="2">27 kDa antigen Cfp30B</fullName>
    </submittedName>
</protein>
<proteinExistence type="predicted"/>
<organism evidence="2 3">
    <name type="scientific">Rohdeia mirabilis</name>
    <dbReference type="NCBI Taxonomy" id="2528008"/>
    <lineage>
        <taxon>Bacteria</taxon>
        <taxon>Pseudomonadati</taxon>
        <taxon>Planctomycetota</taxon>
        <taxon>Planctomycetia</taxon>
        <taxon>Planctomycetia incertae sedis</taxon>
        <taxon>Rohdeia</taxon>
    </lineage>
</organism>
<feature type="domain" description="VOC" evidence="1">
    <location>
        <begin position="142"/>
        <end position="265"/>
    </location>
</feature>
<dbReference type="EMBL" id="CP036290">
    <property type="protein sequence ID" value="QDU83750.1"/>
    <property type="molecule type" value="Genomic_DNA"/>
</dbReference>
<dbReference type="InterPro" id="IPR041581">
    <property type="entry name" value="Glyoxalase_6"/>
</dbReference>
<dbReference type="InterPro" id="IPR004360">
    <property type="entry name" value="Glyas_Fos-R_dOase_dom"/>
</dbReference>
<dbReference type="CDD" id="cd07247">
    <property type="entry name" value="SgaA_N_like"/>
    <property type="match status" value="1"/>
</dbReference>
<dbReference type="InterPro" id="IPR052164">
    <property type="entry name" value="Anthracycline_SecMetBiosynth"/>
</dbReference>
<dbReference type="Pfam" id="PF18029">
    <property type="entry name" value="Glyoxalase_6"/>
    <property type="match status" value="1"/>
</dbReference>
<evidence type="ECO:0000313" key="3">
    <source>
        <dbReference type="Proteomes" id="UP000319342"/>
    </source>
</evidence>
<dbReference type="PROSITE" id="PS51819">
    <property type="entry name" value="VOC"/>
    <property type="match status" value="1"/>
</dbReference>
<evidence type="ECO:0000259" key="1">
    <source>
        <dbReference type="PROSITE" id="PS51819"/>
    </source>
</evidence>
<dbReference type="Gene3D" id="3.10.180.10">
    <property type="entry name" value="2,3-Dihydroxybiphenyl 1,2-Dioxygenase, domain 1"/>
    <property type="match status" value="2"/>
</dbReference>
<keyword evidence="3" id="KW-1185">Reference proteome</keyword>
<dbReference type="InterPro" id="IPR037523">
    <property type="entry name" value="VOC_core"/>
</dbReference>
<sequence>MSTPFVSRVGGTMSADIAVPEHERVVAFYSRVLTTGEAPLWREDLMNNRGMPVIGLGARVPEYADLPLQWMPHIQVTDVATSAARAVELGGRELMHGKDDDGASQWAVLLDPNGAAFGIIPLVPADALPPAEEGGASEAAASAGHIAWLDLTVTGAQATRDFYREVLGWTVEDAAMEDAAGSYADYAMVAGDGNAVAGVCHARGPNAGLPPVWMLYLPVGDLGESLRRVSEGGGEVIRTTSGKDGEIACAFVRDPVGACLALVPA</sequence>
<gene>
    <name evidence="2" type="ORF">Pla163_08510</name>
</gene>
<accession>A0A518CX10</accession>
<evidence type="ECO:0000313" key="2">
    <source>
        <dbReference type="EMBL" id="QDU83750.1"/>
    </source>
</evidence>
<dbReference type="InterPro" id="IPR029068">
    <property type="entry name" value="Glyas_Bleomycin-R_OHBP_Dase"/>
</dbReference>
<dbReference type="RefSeq" id="WP_419186309.1">
    <property type="nucleotide sequence ID" value="NZ_CP036290.1"/>
</dbReference>
<dbReference type="AlphaFoldDB" id="A0A518CX10"/>
<dbReference type="SUPFAM" id="SSF54593">
    <property type="entry name" value="Glyoxalase/Bleomycin resistance protein/Dihydroxybiphenyl dioxygenase"/>
    <property type="match status" value="2"/>
</dbReference>